<evidence type="ECO:0000313" key="4">
    <source>
        <dbReference type="EMBL" id="EYT49672.1"/>
    </source>
</evidence>
<feature type="domain" description="Pyrrolo-quinoline quinone repeat" evidence="3">
    <location>
        <begin position="158"/>
        <end position="375"/>
    </location>
</feature>
<dbReference type="STRING" id="1249481.D641_0107100"/>
<proteinExistence type="predicted"/>
<dbReference type="OrthoDB" id="3422572at2"/>
<dbReference type="HOGENOM" id="CLU_655011_0_0_11"/>
<dbReference type="EMBL" id="AORC01000008">
    <property type="protein sequence ID" value="EYT49672.1"/>
    <property type="molecule type" value="Genomic_DNA"/>
</dbReference>
<gene>
    <name evidence="4" type="ORF">D641_0107100</name>
</gene>
<feature type="region of interest" description="Disordered" evidence="1">
    <location>
        <begin position="25"/>
        <end position="56"/>
    </location>
</feature>
<dbReference type="InterPro" id="IPR002372">
    <property type="entry name" value="PQQ_rpt_dom"/>
</dbReference>
<dbReference type="RefSeq" id="WP_017824954.1">
    <property type="nucleotide sequence ID" value="NZ_KB403093.1"/>
</dbReference>
<comment type="caution">
    <text evidence="4">The sequence shown here is derived from an EMBL/GenBank/DDBJ whole genome shotgun (WGS) entry which is preliminary data.</text>
</comment>
<feature type="chain" id="PRO_5001501536" description="Pyrrolo-quinoline quinone repeat domain-containing protein" evidence="2">
    <location>
        <begin position="22"/>
        <end position="419"/>
    </location>
</feature>
<dbReference type="SUPFAM" id="SSF50998">
    <property type="entry name" value="Quinoprotein alcohol dehydrogenase-like"/>
    <property type="match status" value="1"/>
</dbReference>
<keyword evidence="5" id="KW-1185">Reference proteome</keyword>
<dbReference type="PROSITE" id="PS51257">
    <property type="entry name" value="PROKAR_LIPOPROTEIN"/>
    <property type="match status" value="1"/>
</dbReference>
<accession>A0A022KUZ9</accession>
<dbReference type="AlphaFoldDB" id="A0A022KUZ9"/>
<feature type="compositionally biased region" description="Low complexity" evidence="1">
    <location>
        <begin position="28"/>
        <end position="41"/>
    </location>
</feature>
<dbReference type="Pfam" id="PF13360">
    <property type="entry name" value="PQQ_2"/>
    <property type="match status" value="1"/>
</dbReference>
<dbReference type="InterPro" id="IPR015943">
    <property type="entry name" value="WD40/YVTN_repeat-like_dom_sf"/>
</dbReference>
<feature type="signal peptide" evidence="2">
    <location>
        <begin position="1"/>
        <end position="21"/>
    </location>
</feature>
<reference evidence="4 5" key="1">
    <citation type="journal article" date="2013" name="Genome Announc.">
        <title>Draft genome sequence of an Actinobacterium, Brachybacterium muris strain UCD-AY4.</title>
        <authorList>
            <person name="Lo J.R."/>
            <person name="Lang J.M."/>
            <person name="Darling A.E."/>
            <person name="Eisen J.A."/>
            <person name="Coil D.A."/>
        </authorList>
    </citation>
    <scope>NUCLEOTIDE SEQUENCE [LARGE SCALE GENOMIC DNA]</scope>
    <source>
        <strain evidence="4 5">UCD-AY4</strain>
    </source>
</reference>
<evidence type="ECO:0000256" key="2">
    <source>
        <dbReference type="SAM" id="SignalP"/>
    </source>
</evidence>
<sequence length="419" mass="43335">MRRRTFARTLPVGLLGVMGLAACTSEDPAPTGSSSPSGAPTPELPDTSIDPTPVPDRTVAETVDKSALRLPLEMTTHVMVAPGWSGTPRQLGDMFLGYAEEEDALRYIAVVEDGTVSWTARRPLSCTGFAVSRTEDDAPVAVLADVAAGEEQVVLSTLSGYDLVTGQTLWGPTEVPGPQVAPGLVFAAPGEQPMGAGGERVAVAAGTGDTVIAEADLDGGRIVAEHLGTVLHTQGAQLVAVSSADGSRLWELDLPAGADPMSAHVPGTIDPLANLAVVRGDTDDGEGFGLLVDLTDGSVLGKDATAVALDPATGTIVLVSGTVVTGMDAEGTELWRHVDPEALRLVSAGERLSYALRPEEGTLVVLDTLQGMMVQPYDVDRSGPLGVPEVFSAEAAVAVRISEEQVHLVTTELDMDFGS</sequence>
<evidence type="ECO:0000313" key="5">
    <source>
        <dbReference type="Proteomes" id="UP000019754"/>
    </source>
</evidence>
<dbReference type="Proteomes" id="UP000019754">
    <property type="component" value="Unassembled WGS sequence"/>
</dbReference>
<evidence type="ECO:0000256" key="1">
    <source>
        <dbReference type="SAM" id="MobiDB-lite"/>
    </source>
</evidence>
<evidence type="ECO:0000259" key="3">
    <source>
        <dbReference type="Pfam" id="PF13360"/>
    </source>
</evidence>
<organism evidence="4 5">
    <name type="scientific">Brachybacterium muris UCD-AY4</name>
    <dbReference type="NCBI Taxonomy" id="1249481"/>
    <lineage>
        <taxon>Bacteria</taxon>
        <taxon>Bacillati</taxon>
        <taxon>Actinomycetota</taxon>
        <taxon>Actinomycetes</taxon>
        <taxon>Micrococcales</taxon>
        <taxon>Dermabacteraceae</taxon>
        <taxon>Brachybacterium</taxon>
    </lineage>
</organism>
<dbReference type="InterPro" id="IPR011047">
    <property type="entry name" value="Quinoprotein_ADH-like_sf"/>
</dbReference>
<keyword evidence="2" id="KW-0732">Signal</keyword>
<dbReference type="Gene3D" id="2.130.10.10">
    <property type="entry name" value="YVTN repeat-like/Quinoprotein amine dehydrogenase"/>
    <property type="match status" value="1"/>
</dbReference>
<protein>
    <recommendedName>
        <fullName evidence="3">Pyrrolo-quinoline quinone repeat domain-containing protein</fullName>
    </recommendedName>
</protein>
<name>A0A022KUZ9_9MICO</name>